<dbReference type="NCBIfam" id="TIGR01965">
    <property type="entry name" value="VCBS_repeat"/>
    <property type="match status" value="1"/>
</dbReference>
<evidence type="ECO:0000313" key="2">
    <source>
        <dbReference type="EMBL" id="QCI79088.1"/>
    </source>
</evidence>
<dbReference type="KEGG" id="hgn:E6W36_04365"/>
<evidence type="ECO:0008006" key="4">
    <source>
        <dbReference type="Google" id="ProtNLM"/>
    </source>
</evidence>
<sequence>MRADRRRQRAVRDQSARPGGLQRCAGLRGTLDAGGDNRYELQVVVSDGASTTTSSVITVVVGDVLENTPPVAVNDSFAAIEDDRNPATTDDVSPVVGNILSNDSDVDVTNGVPGQSLRVSAIRAGDLAAGGATTTVAGPTTIAGQFGALTVDGLGNVSYVLDPSTDSLNTGDTRREVFTYTLVDNTGGSSQAELVYNIEGRTDALAVDAVDDFATRLVTTADFIQDGINSFPGIVLSTNDQPSSPSRQVEVIAVTFTMTKRDDPRNGSEILIKFLAPLKVSPPAMGLQV</sequence>
<feature type="region of interest" description="Disordered" evidence="1">
    <location>
        <begin position="1"/>
        <end position="24"/>
    </location>
</feature>
<gene>
    <name evidence="2" type="ORF">E6W36_04365</name>
</gene>
<proteinExistence type="predicted"/>
<name>A0A4D7C7C6_9SPHN</name>
<evidence type="ECO:0000313" key="3">
    <source>
        <dbReference type="Proteomes" id="UP000298714"/>
    </source>
</evidence>
<dbReference type="AlphaFoldDB" id="A0A4D7C7C6"/>
<keyword evidence="3" id="KW-1185">Reference proteome</keyword>
<accession>A0A4D7C7C6</accession>
<dbReference type="InterPro" id="IPR010221">
    <property type="entry name" value="VCBS_dom"/>
</dbReference>
<evidence type="ECO:0000256" key="1">
    <source>
        <dbReference type="SAM" id="MobiDB-lite"/>
    </source>
</evidence>
<dbReference type="Proteomes" id="UP000298714">
    <property type="component" value="Chromosome"/>
</dbReference>
<dbReference type="EMBL" id="CP039704">
    <property type="protein sequence ID" value="QCI79088.1"/>
    <property type="molecule type" value="Genomic_DNA"/>
</dbReference>
<reference evidence="3" key="1">
    <citation type="submission" date="2019-04" db="EMBL/GenBank/DDBJ databases">
        <title>Complete genome sequence of Sphingomonas sp. W1-2-3.</title>
        <authorList>
            <person name="Im W.T."/>
        </authorList>
    </citation>
    <scope>NUCLEOTIDE SEQUENCE [LARGE SCALE GENOMIC DNA]</scope>
    <source>
        <strain evidence="3">W1-2-3</strain>
    </source>
</reference>
<protein>
    <recommendedName>
        <fullName evidence="4">Cadherin domain-containing protein</fullName>
    </recommendedName>
</protein>
<organism evidence="2 3">
    <name type="scientific">Hankyongella ginsenosidimutans</name>
    <dbReference type="NCBI Taxonomy" id="1763828"/>
    <lineage>
        <taxon>Bacteria</taxon>
        <taxon>Pseudomonadati</taxon>
        <taxon>Pseudomonadota</taxon>
        <taxon>Alphaproteobacteria</taxon>
        <taxon>Sphingomonadales</taxon>
        <taxon>Sphingomonadaceae</taxon>
        <taxon>Hankyongella</taxon>
    </lineage>
</organism>